<dbReference type="RefSeq" id="WP_171778336.1">
    <property type="nucleotide sequence ID" value="NZ_CP045273.1"/>
</dbReference>
<dbReference type="AlphaFoldDB" id="A0A6M6E6Y9"/>
<reference evidence="1 2" key="1">
    <citation type="submission" date="2019-10" db="EMBL/GenBank/DDBJ databases">
        <title>Complete genome sequences for adaption low water activity.</title>
        <authorList>
            <person name="Zhao L."/>
            <person name="Zhong J."/>
        </authorList>
    </citation>
    <scope>NUCLEOTIDE SEQUENCE [LARGE SCALE GENOMIC DNA]</scope>
    <source>
        <strain evidence="1 2">FDU301</strain>
        <plasmid evidence="2">pfdu301a</plasmid>
    </source>
</reference>
<accession>A0A6M6E6Y9</accession>
<organism evidence="1 2">
    <name type="scientific">Priestia megaterium</name>
    <name type="common">Bacillus megaterium</name>
    <dbReference type="NCBI Taxonomy" id="1404"/>
    <lineage>
        <taxon>Bacteria</taxon>
        <taxon>Bacillati</taxon>
        <taxon>Bacillota</taxon>
        <taxon>Bacilli</taxon>
        <taxon>Bacillales</taxon>
        <taxon>Bacillaceae</taxon>
        <taxon>Priestia</taxon>
    </lineage>
</organism>
<protein>
    <submittedName>
        <fullName evidence="1">Uncharacterized protein</fullName>
    </submittedName>
</protein>
<evidence type="ECO:0000313" key="2">
    <source>
        <dbReference type="Proteomes" id="UP000501076"/>
    </source>
</evidence>
<geneLocation type="plasmid" evidence="2">
    <name>pfdu301a</name>
</geneLocation>
<sequence>MNKIDVKEQIRLSNKAITLIEKESGELAIEAALKAGVLDNNTINFKDKNDIVKLREDLLVVLQYLQDIHAGQPNIILMNLFKFNISSNGIISFNLSHIRKRKILGSTVNVKEMDCSTLSKKEILSAFVNLIVDGYNSETEIYLEVVEVYNKQIRHLDTNPYENKYKHLKSIYKSNWKFRQWPAPFRAV</sequence>
<name>A0A6M6E6Y9_PRIMG</name>
<evidence type="ECO:0000313" key="1">
    <source>
        <dbReference type="EMBL" id="QJX80348.1"/>
    </source>
</evidence>
<keyword evidence="1" id="KW-0614">Plasmid</keyword>
<dbReference type="EMBL" id="CP045273">
    <property type="protein sequence ID" value="QJX80348.1"/>
    <property type="molecule type" value="Genomic_DNA"/>
</dbReference>
<gene>
    <name evidence="1" type="ORF">FDZ14_30135</name>
</gene>
<dbReference type="Proteomes" id="UP000501076">
    <property type="component" value="Plasmid pFDU301A"/>
</dbReference>
<proteinExistence type="predicted"/>